<dbReference type="KEGG" id="ppru:FDP22_05200"/>
<keyword evidence="3" id="KW-1185">Reference proteome</keyword>
<evidence type="ECO:0000313" key="3">
    <source>
        <dbReference type="Proteomes" id="UP000305888"/>
    </source>
</evidence>
<dbReference type="SUPFAM" id="SSF53474">
    <property type="entry name" value="alpha/beta-Hydrolases"/>
    <property type="match status" value="1"/>
</dbReference>
<evidence type="ECO:0000256" key="1">
    <source>
        <dbReference type="SAM" id="MobiDB-lite"/>
    </source>
</evidence>
<sequence length="333" mass="34888">MAHIRVTAGAAGLQPVGPGEPLSARLRGAARGLPARAPLLILVHGYRYDPHSPAASPHHTLYAAEGPDAWAARLGFDAPGGGLCVGFGWNARAPHLPELLRRGRTGFARVYERAGATGAALATLIGALAEAAPGRPVDILAHSLGARVALGALPHLDAAGAAALGRIILLGGAEFAGRAEAAFAAAPEAACPEVYSIVSRQNDPFDTLFELFAPRGAGADHALSRKLPRLRNWLALQIDSPGTRRWATSRGIALEAPAGRICHNGFYTLPGAMELYAGILREREIFSVAALRGSPALAEHEPRWARFGPLPPMPGAGRGRGLFRPRIGRQRAP</sequence>
<feature type="region of interest" description="Disordered" evidence="1">
    <location>
        <begin position="308"/>
        <end position="333"/>
    </location>
</feature>
<name>A0A5B8FGS6_9RHOB</name>
<dbReference type="Proteomes" id="UP000305888">
    <property type="component" value="Chromosome"/>
</dbReference>
<accession>A0A5B8FGS6</accession>
<dbReference type="EMBL" id="CP040818">
    <property type="protein sequence ID" value="QDL91228.1"/>
    <property type="molecule type" value="Genomic_DNA"/>
</dbReference>
<dbReference type="Gene3D" id="3.40.50.1820">
    <property type="entry name" value="alpha/beta hydrolase"/>
    <property type="match status" value="1"/>
</dbReference>
<dbReference type="InterPro" id="IPR010297">
    <property type="entry name" value="DUF900_hydrolase"/>
</dbReference>
<dbReference type="RefSeq" id="WP_138575626.1">
    <property type="nucleotide sequence ID" value="NZ_CP040818.1"/>
</dbReference>
<dbReference type="AlphaFoldDB" id="A0A5B8FGS6"/>
<dbReference type="InterPro" id="IPR029058">
    <property type="entry name" value="AB_hydrolase_fold"/>
</dbReference>
<gene>
    <name evidence="2" type="ORF">FDP22_05200</name>
</gene>
<dbReference type="GO" id="GO:0016787">
    <property type="term" value="F:hydrolase activity"/>
    <property type="evidence" value="ECO:0007669"/>
    <property type="project" value="UniProtKB-KW"/>
</dbReference>
<proteinExistence type="predicted"/>
<dbReference type="OrthoDB" id="7303283at2"/>
<keyword evidence="2" id="KW-0378">Hydrolase</keyword>
<feature type="compositionally biased region" description="Basic residues" evidence="1">
    <location>
        <begin position="321"/>
        <end position="333"/>
    </location>
</feature>
<organism evidence="2 3">
    <name type="scientific">Paroceanicella profunda</name>
    <dbReference type="NCBI Taxonomy" id="2579971"/>
    <lineage>
        <taxon>Bacteria</taxon>
        <taxon>Pseudomonadati</taxon>
        <taxon>Pseudomonadota</taxon>
        <taxon>Alphaproteobacteria</taxon>
        <taxon>Rhodobacterales</taxon>
        <taxon>Paracoccaceae</taxon>
        <taxon>Paroceanicella</taxon>
    </lineage>
</organism>
<dbReference type="Pfam" id="PF05990">
    <property type="entry name" value="DUF900"/>
    <property type="match status" value="1"/>
</dbReference>
<protein>
    <submittedName>
        <fullName evidence="2">Alpha/beta hydrolase</fullName>
    </submittedName>
</protein>
<reference evidence="2 3" key="1">
    <citation type="submission" date="2019-06" db="EMBL/GenBank/DDBJ databases">
        <title>Genome sequence of Rhodobacteraceae bacterium D4M1.</title>
        <authorList>
            <person name="Cao J."/>
        </authorList>
    </citation>
    <scope>NUCLEOTIDE SEQUENCE [LARGE SCALE GENOMIC DNA]</scope>
    <source>
        <strain evidence="2 3">D4M1</strain>
    </source>
</reference>
<evidence type="ECO:0000313" key="2">
    <source>
        <dbReference type="EMBL" id="QDL91228.1"/>
    </source>
</evidence>